<dbReference type="RefSeq" id="XP_006679804.1">
    <property type="nucleotide sequence ID" value="XM_006679741.1"/>
</dbReference>
<dbReference type="STRING" id="684364.F4P610"/>
<feature type="non-terminal residue" evidence="2">
    <location>
        <position position="1"/>
    </location>
</feature>
<dbReference type="Gene3D" id="3.40.50.300">
    <property type="entry name" value="P-loop containing nucleotide triphosphate hydrolases"/>
    <property type="match status" value="1"/>
</dbReference>
<dbReference type="SUPFAM" id="SSF52540">
    <property type="entry name" value="P-loop containing nucleoside triphosphate hydrolases"/>
    <property type="match status" value="1"/>
</dbReference>
<evidence type="ECO:0000313" key="2">
    <source>
        <dbReference type="EMBL" id="EGF79518.1"/>
    </source>
</evidence>
<evidence type="ECO:0000259" key="1">
    <source>
        <dbReference type="Pfam" id="PF00005"/>
    </source>
</evidence>
<dbReference type="AlphaFoldDB" id="F4P610"/>
<dbReference type="GO" id="GO:0016887">
    <property type="term" value="F:ATP hydrolysis activity"/>
    <property type="evidence" value="ECO:0007669"/>
    <property type="project" value="InterPro"/>
</dbReference>
<dbReference type="PANTHER" id="PTHR43119:SF1">
    <property type="entry name" value="ABC TRANSPORTER DOMAIN-CONTAINING PROTEIN"/>
    <property type="match status" value="1"/>
</dbReference>
<dbReference type="OrthoDB" id="6593433at2759"/>
<keyword evidence="3" id="KW-1185">Reference proteome</keyword>
<dbReference type="Proteomes" id="UP000007241">
    <property type="component" value="Unassembled WGS sequence"/>
</dbReference>
<dbReference type="EMBL" id="GL882886">
    <property type="protein sequence ID" value="EGF79518.1"/>
    <property type="molecule type" value="Genomic_DNA"/>
</dbReference>
<protein>
    <recommendedName>
        <fullName evidence="1">ABC transporter domain-containing protein</fullName>
    </recommendedName>
</protein>
<sequence>KTTLLKCLAELIPYDSGSVYLNSKKSVEYGIPQWRSRVLYVPQRPPLLDGSPRNFIDTISKFQAQRDRLVDGPLDPIEISQKWNLDIDVWDRPWNQLSGGELQRVAIALGVSRKPDILLLDEPTSALDPETCRLVEASLTKLNCIWITHDPAQEARVATDRIVLGALGSSSMSFFNESNTPAS</sequence>
<dbReference type="InterPro" id="IPR027417">
    <property type="entry name" value="P-loop_NTPase"/>
</dbReference>
<name>F4P610_BATDJ</name>
<dbReference type="InterPro" id="IPR003439">
    <property type="entry name" value="ABC_transporter-like_ATP-bd"/>
</dbReference>
<reference evidence="2 3" key="1">
    <citation type="submission" date="2009-12" db="EMBL/GenBank/DDBJ databases">
        <title>The draft genome of Batrachochytrium dendrobatidis.</title>
        <authorList>
            <consortium name="US DOE Joint Genome Institute (JGI-PGF)"/>
            <person name="Kuo A."/>
            <person name="Salamov A."/>
            <person name="Schmutz J."/>
            <person name="Lucas S."/>
            <person name="Pitluck S."/>
            <person name="Rosenblum E."/>
            <person name="Stajich J."/>
            <person name="Eisen M."/>
            <person name="Grigoriev I.V."/>
        </authorList>
    </citation>
    <scope>NUCLEOTIDE SEQUENCE [LARGE SCALE GENOMIC DNA]</scope>
    <source>
        <strain evidence="3">JAM81 / FGSC 10211</strain>
    </source>
</reference>
<dbReference type="OMA" id="PWQIRNK"/>
<proteinExistence type="predicted"/>
<dbReference type="PANTHER" id="PTHR43119">
    <property type="entry name" value="ABC TRANSPORT PROTEIN ATP-BINDING COMPONENT-RELATED"/>
    <property type="match status" value="1"/>
</dbReference>
<accession>F4P610</accession>
<dbReference type="HOGENOM" id="CLU_000604_1_22_1"/>
<dbReference type="GeneID" id="18236687"/>
<dbReference type="Pfam" id="PF00005">
    <property type="entry name" value="ABC_tran"/>
    <property type="match status" value="1"/>
</dbReference>
<evidence type="ECO:0000313" key="3">
    <source>
        <dbReference type="Proteomes" id="UP000007241"/>
    </source>
</evidence>
<gene>
    <name evidence="2" type="ORF">BATDEDRAFT_12394</name>
</gene>
<organism evidence="2 3">
    <name type="scientific">Batrachochytrium dendrobatidis (strain JAM81 / FGSC 10211)</name>
    <name type="common">Frog chytrid fungus</name>
    <dbReference type="NCBI Taxonomy" id="684364"/>
    <lineage>
        <taxon>Eukaryota</taxon>
        <taxon>Fungi</taxon>
        <taxon>Fungi incertae sedis</taxon>
        <taxon>Chytridiomycota</taxon>
        <taxon>Chytridiomycota incertae sedis</taxon>
        <taxon>Chytridiomycetes</taxon>
        <taxon>Rhizophydiales</taxon>
        <taxon>Rhizophydiales incertae sedis</taxon>
        <taxon>Batrachochytrium</taxon>
    </lineage>
</organism>
<feature type="domain" description="ABC transporter" evidence="1">
    <location>
        <begin position="1"/>
        <end position="125"/>
    </location>
</feature>
<dbReference type="InParanoid" id="F4P610"/>
<dbReference type="GO" id="GO:0005524">
    <property type="term" value="F:ATP binding"/>
    <property type="evidence" value="ECO:0007669"/>
    <property type="project" value="InterPro"/>
</dbReference>